<keyword evidence="1" id="KW-0853">WD repeat</keyword>
<organism evidence="2 3">
    <name type="scientific">Brachionus calyciflorus</name>
    <dbReference type="NCBI Taxonomy" id="104777"/>
    <lineage>
        <taxon>Eukaryota</taxon>
        <taxon>Metazoa</taxon>
        <taxon>Spiralia</taxon>
        <taxon>Gnathifera</taxon>
        <taxon>Rotifera</taxon>
        <taxon>Eurotatoria</taxon>
        <taxon>Monogononta</taxon>
        <taxon>Pseudotrocha</taxon>
        <taxon>Ploima</taxon>
        <taxon>Brachionidae</taxon>
        <taxon>Brachionus</taxon>
    </lineage>
</organism>
<name>A0A814A0X8_9BILA</name>
<evidence type="ECO:0000313" key="2">
    <source>
        <dbReference type="EMBL" id="CAF0907738.1"/>
    </source>
</evidence>
<dbReference type="SMART" id="SM00320">
    <property type="entry name" value="WD40"/>
    <property type="match status" value="4"/>
</dbReference>
<comment type="caution">
    <text evidence="2">The sequence shown here is derived from an EMBL/GenBank/DDBJ whole genome shotgun (WGS) entry which is preliminary data.</text>
</comment>
<dbReference type="InterPro" id="IPR015943">
    <property type="entry name" value="WD40/YVTN_repeat-like_dom_sf"/>
</dbReference>
<gene>
    <name evidence="2" type="ORF">OXX778_LOCUS11735</name>
</gene>
<keyword evidence="3" id="KW-1185">Reference proteome</keyword>
<dbReference type="PANTHER" id="PTHR22844:SF387">
    <property type="entry name" value="F3I6.5 PROTEIN"/>
    <property type="match status" value="1"/>
</dbReference>
<dbReference type="SUPFAM" id="SSF50978">
    <property type="entry name" value="WD40 repeat-like"/>
    <property type="match status" value="1"/>
</dbReference>
<dbReference type="InterPro" id="IPR045182">
    <property type="entry name" value="JINGUBANG-like"/>
</dbReference>
<reference evidence="2" key="1">
    <citation type="submission" date="2021-02" db="EMBL/GenBank/DDBJ databases">
        <authorList>
            <person name="Nowell W R."/>
        </authorList>
    </citation>
    <scope>NUCLEOTIDE SEQUENCE</scope>
    <source>
        <strain evidence="2">Ploen Becks lab</strain>
    </source>
</reference>
<dbReference type="AlphaFoldDB" id="A0A814A0X8"/>
<dbReference type="OrthoDB" id="25131at2759"/>
<dbReference type="Gene3D" id="2.130.10.10">
    <property type="entry name" value="YVTN repeat-like/Quinoprotein amine dehydrogenase"/>
    <property type="match status" value="2"/>
</dbReference>
<dbReference type="Pfam" id="PF00400">
    <property type="entry name" value="WD40"/>
    <property type="match status" value="1"/>
</dbReference>
<dbReference type="PANTHER" id="PTHR22844">
    <property type="entry name" value="F-BOX AND WD40 DOMAIN PROTEIN"/>
    <property type="match status" value="1"/>
</dbReference>
<evidence type="ECO:0000256" key="1">
    <source>
        <dbReference type="PROSITE-ProRule" id="PRU00221"/>
    </source>
</evidence>
<dbReference type="PROSITE" id="PS50082">
    <property type="entry name" value="WD_REPEATS_2"/>
    <property type="match status" value="1"/>
</dbReference>
<dbReference type="InterPro" id="IPR036322">
    <property type="entry name" value="WD40_repeat_dom_sf"/>
</dbReference>
<proteinExistence type="predicted"/>
<dbReference type="Proteomes" id="UP000663879">
    <property type="component" value="Unassembled WGS sequence"/>
</dbReference>
<evidence type="ECO:0000313" key="3">
    <source>
        <dbReference type="Proteomes" id="UP000663879"/>
    </source>
</evidence>
<dbReference type="InterPro" id="IPR001680">
    <property type="entry name" value="WD40_rpt"/>
</dbReference>
<dbReference type="EMBL" id="CAJNOC010002029">
    <property type="protein sequence ID" value="CAF0907738.1"/>
    <property type="molecule type" value="Genomic_DNA"/>
</dbReference>
<protein>
    <submittedName>
        <fullName evidence="2">Uncharacterized protein</fullName>
    </submittedName>
</protein>
<accession>A0A814A0X8</accession>
<feature type="repeat" description="WD" evidence="1">
    <location>
        <begin position="350"/>
        <end position="391"/>
    </location>
</feature>
<sequence length="468" mass="54568">MEEENLIKKLETEFDKCKLNLKKKIIDFKDSRKKLIITHNYNSILNKVNFSRQESLNIVNGFYDTLVKRITDELNEFDTFLSSTPIDDFSSKIEELSNDTYQHQAKKIKRESCEEFSQEFDDYESVLKRRIDIINDLKETIDLQAIYDKKLSENWSNLDLINRKIKKFKENVNYEFNEKQKDQKKDSEIKFLKEISNEKLLSSTSNELTIWDRQTLQILNQLKTGSQEISNILPLDTGGDLIAVGFMDGTIKIWNSYLKNIYKFFNAHNTKITSFALINDSEFMSGSQFGELKIWNKNLDFHSTWRSKKNAAVNSILSYNLNGLPLMVCGLECGTIVNIVTRKPISYYGDFKHTRAILCLEKLESKDYLFAGSSDNLINVWCMKSKKKIHTIRNHKEPIRFLKIFDDSSLFILTGNKLILSNFDERKLIKETYLNQDDVTCSIISNSFTIVNGTLDKKIQTIFPLTDF</sequence>